<evidence type="ECO:0000313" key="1">
    <source>
        <dbReference type="EMBL" id="AKK09098.1"/>
    </source>
</evidence>
<proteinExistence type="predicted"/>
<organism evidence="1 2">
    <name type="scientific">Corynebacterium testudinoris</name>
    <dbReference type="NCBI Taxonomy" id="136857"/>
    <lineage>
        <taxon>Bacteria</taxon>
        <taxon>Bacillati</taxon>
        <taxon>Actinomycetota</taxon>
        <taxon>Actinomycetes</taxon>
        <taxon>Mycobacteriales</taxon>
        <taxon>Corynebacteriaceae</taxon>
        <taxon>Corynebacterium</taxon>
    </lineage>
</organism>
<dbReference type="EMBL" id="CP011545">
    <property type="protein sequence ID" value="AKK09098.1"/>
    <property type="molecule type" value="Genomic_DNA"/>
</dbReference>
<dbReference type="STRING" id="136857.CTEST_08340"/>
<dbReference type="Proteomes" id="UP000035540">
    <property type="component" value="Chromosome"/>
</dbReference>
<protein>
    <submittedName>
        <fullName evidence="1">Uncharacterized protein</fullName>
    </submittedName>
</protein>
<reference evidence="1 2" key="1">
    <citation type="journal article" date="2015" name="Genome Announc.">
        <title>Complete Genome Sequence of the Type Strain Corynebacterium testudinoris DSM 44614, Recovered from Necrotic Lesions in the Mouth of a Tortoise.</title>
        <authorList>
            <person name="Ruckert C."/>
            <person name="Kriete M."/>
            <person name="Jaenicke S."/>
            <person name="Winkler A."/>
            <person name="Tauch A."/>
        </authorList>
    </citation>
    <scope>NUCLEOTIDE SEQUENCE [LARGE SCALE GENOMIC DNA]</scope>
    <source>
        <strain evidence="1 2">DSM 44614</strain>
    </source>
</reference>
<reference evidence="2" key="2">
    <citation type="submission" date="2015-05" db="EMBL/GenBank/DDBJ databases">
        <title>Complete genome sequence of Corynebacterium testudinoris DSM 44614, recovered from necrotic lesions in the mouth of a tortoise.</title>
        <authorList>
            <person name="Ruckert C."/>
            <person name="Albersmeier A."/>
            <person name="Winkler A."/>
            <person name="Tauch A."/>
        </authorList>
    </citation>
    <scope>NUCLEOTIDE SEQUENCE [LARGE SCALE GENOMIC DNA]</scope>
    <source>
        <strain evidence="2">DSM 44614</strain>
    </source>
</reference>
<gene>
    <name evidence="1" type="ORF">CTEST_08340</name>
</gene>
<dbReference type="PATRIC" id="fig|136857.5.peg.1658"/>
<accession>A0A0G3HAZ3</accession>
<name>A0A0G3HAZ3_9CORY</name>
<keyword evidence="2" id="KW-1185">Reference proteome</keyword>
<evidence type="ECO:0000313" key="2">
    <source>
        <dbReference type="Proteomes" id="UP000035540"/>
    </source>
</evidence>
<dbReference type="KEGG" id="cted:CTEST_08340"/>
<dbReference type="AlphaFoldDB" id="A0A0G3HAZ3"/>
<sequence length="138" mass="15356">MRSDGEDIGYIYQRIGDFSAGRRTLLKDIADHVGEMARFVTGSGQISERAHGGGHRHSINDIPVLVIELRNTEHNLGLATLTPSRHSETYLGAFKISDAAQFGSGFVRHHGARLRTKAVSRHGFWLQCHPLRSDLGRR</sequence>